<dbReference type="PANTHER" id="PTHR31071:SF59">
    <property type="entry name" value="INTRACELLULAR PROTEIN TRANSPORTER USO1-LIKE PROTEIN"/>
    <property type="match status" value="1"/>
</dbReference>
<feature type="region of interest" description="Disordered" evidence="2">
    <location>
        <begin position="404"/>
        <end position="454"/>
    </location>
</feature>
<keyword evidence="1" id="KW-0175">Coiled coil</keyword>
<dbReference type="EMBL" id="JAKOGI010001290">
    <property type="protein sequence ID" value="KAJ8426447.1"/>
    <property type="molecule type" value="Genomic_DNA"/>
</dbReference>
<organism evidence="3 4">
    <name type="scientific">Carnegiea gigantea</name>
    <dbReference type="NCBI Taxonomy" id="171969"/>
    <lineage>
        <taxon>Eukaryota</taxon>
        <taxon>Viridiplantae</taxon>
        <taxon>Streptophyta</taxon>
        <taxon>Embryophyta</taxon>
        <taxon>Tracheophyta</taxon>
        <taxon>Spermatophyta</taxon>
        <taxon>Magnoliopsida</taxon>
        <taxon>eudicotyledons</taxon>
        <taxon>Gunneridae</taxon>
        <taxon>Pentapetalae</taxon>
        <taxon>Caryophyllales</taxon>
        <taxon>Cactineae</taxon>
        <taxon>Cactaceae</taxon>
        <taxon>Cactoideae</taxon>
        <taxon>Echinocereeae</taxon>
        <taxon>Carnegiea</taxon>
    </lineage>
</organism>
<dbReference type="AlphaFoldDB" id="A0A9Q1GVZ3"/>
<evidence type="ECO:0000256" key="2">
    <source>
        <dbReference type="SAM" id="MobiDB-lite"/>
    </source>
</evidence>
<feature type="compositionally biased region" description="Basic and acidic residues" evidence="2">
    <location>
        <begin position="558"/>
        <end position="569"/>
    </location>
</feature>
<feature type="region of interest" description="Disordered" evidence="2">
    <location>
        <begin position="518"/>
        <end position="582"/>
    </location>
</feature>
<gene>
    <name evidence="3" type="ORF">Cgig2_001706</name>
</gene>
<evidence type="ECO:0000313" key="4">
    <source>
        <dbReference type="Proteomes" id="UP001153076"/>
    </source>
</evidence>
<evidence type="ECO:0000256" key="1">
    <source>
        <dbReference type="SAM" id="Coils"/>
    </source>
</evidence>
<dbReference type="OrthoDB" id="670909at2759"/>
<sequence>METVRNIERESEMKNRAEKLGEKLGKEKSWEKVLLLAACRKKDGGGAPCTTPVVSWEQLGASNTMIKGDPFSLSSISSYQISARKLAAALWEFQHYFTPATMYFGVNNPHRMRRHLHRVNKDEAIDHHHHHHQTLPLDPDRGGSPDHHQPASAGSLRRHIASSLVRHQSADRNHNGLQPLSPASFGSSLEANRREIDELMKQISEDSLARKNKEQERIDAALQSVRDELEDERKLRKRSESLHRKLARELFEMKVALSTTAKELERERRSSELLEELCDEFAKGIREYATQLHATKQKTDKDWTVMTDNDNLLLHISESWLDERMQVKDKEAQGSTAHKTSVVEKLSHEIEAFLSARKTVSLRDPQETRVRRCSLESIPEAYTPPCIGHEDAAFSDSRRVEISKAGPSNYEEQEELALSRRRKGQTPPSLQMSDIQSTPPETDAKIRKTSGGTSTEISMLKKSDIYDTIEGTRQQKRAYNDEGEGSNSKTVDKLMSELLLSEGGSYSFPPEYEYKEVSSSKPALRRNASPVRQWMTSMTSLDPRVSESSSKTQPVRDNTLKAKLQEPKTKGQRSHLKILKSS</sequence>
<feature type="compositionally biased region" description="Polar residues" evidence="2">
    <location>
        <begin position="534"/>
        <end position="556"/>
    </location>
</feature>
<dbReference type="PANTHER" id="PTHR31071">
    <property type="entry name" value="GB|AAF24581.1"/>
    <property type="match status" value="1"/>
</dbReference>
<feature type="compositionally biased region" description="Basic residues" evidence="2">
    <location>
        <begin position="570"/>
        <end position="582"/>
    </location>
</feature>
<comment type="caution">
    <text evidence="3">The sequence shown here is derived from an EMBL/GenBank/DDBJ whole genome shotgun (WGS) entry which is preliminary data.</text>
</comment>
<feature type="region of interest" description="Disordered" evidence="2">
    <location>
        <begin position="126"/>
        <end position="157"/>
    </location>
</feature>
<evidence type="ECO:0000313" key="3">
    <source>
        <dbReference type="EMBL" id="KAJ8426447.1"/>
    </source>
</evidence>
<feature type="coiled-coil region" evidence="1">
    <location>
        <begin position="196"/>
        <end position="267"/>
    </location>
</feature>
<reference evidence="3" key="1">
    <citation type="submission" date="2022-04" db="EMBL/GenBank/DDBJ databases">
        <title>Carnegiea gigantea Genome sequencing and assembly v2.</title>
        <authorList>
            <person name="Copetti D."/>
            <person name="Sanderson M.J."/>
            <person name="Burquez A."/>
            <person name="Wojciechowski M.F."/>
        </authorList>
    </citation>
    <scope>NUCLEOTIDE SEQUENCE</scope>
    <source>
        <strain evidence="3">SGP5-SGP5p</strain>
        <tissue evidence="3">Aerial part</tissue>
    </source>
</reference>
<keyword evidence="4" id="KW-1185">Reference proteome</keyword>
<dbReference type="InterPro" id="IPR043424">
    <property type="entry name" value="BLT-like"/>
</dbReference>
<protein>
    <submittedName>
        <fullName evidence="3">Uncharacterized protein</fullName>
    </submittedName>
</protein>
<accession>A0A9Q1GVZ3</accession>
<name>A0A9Q1GVZ3_9CARY</name>
<proteinExistence type="predicted"/>
<feature type="compositionally biased region" description="Polar residues" evidence="2">
    <location>
        <begin position="426"/>
        <end position="440"/>
    </location>
</feature>
<dbReference type="Proteomes" id="UP001153076">
    <property type="component" value="Unassembled WGS sequence"/>
</dbReference>
<feature type="compositionally biased region" description="Basic and acidic residues" evidence="2">
    <location>
        <begin position="138"/>
        <end position="149"/>
    </location>
</feature>